<proteinExistence type="predicted"/>
<evidence type="ECO:0000313" key="2">
    <source>
        <dbReference type="Proteomes" id="UP000677180"/>
    </source>
</evidence>
<dbReference type="RefSeq" id="WP_123824126.1">
    <property type="nucleotide sequence ID" value="NZ_CP040007.1"/>
</dbReference>
<dbReference type="Pfam" id="PF20555">
    <property type="entry name" value="DUF6767"/>
    <property type="match status" value="1"/>
</dbReference>
<dbReference type="GeneID" id="64407903"/>
<protein>
    <submittedName>
        <fullName evidence="1">Uncharacterized protein</fullName>
    </submittedName>
</protein>
<sequence>MSRRVATPMCPLRPGDPCGLCVPGADGPHNCPTVRLVLEDPEMREMWLAKKSEKRAAAK</sequence>
<gene>
    <name evidence="1" type="ORF">J5A53_03230</name>
</gene>
<dbReference type="InterPro" id="IPR046658">
    <property type="entry name" value="DUF6767"/>
</dbReference>
<reference evidence="1" key="1">
    <citation type="submission" date="2021-03" db="EMBL/GenBank/DDBJ databases">
        <title>Human Oral Microbial Genomes.</title>
        <authorList>
            <person name="Johnston C.D."/>
            <person name="Chen T."/>
            <person name="Dewhirst F.E."/>
        </authorList>
    </citation>
    <scope>NUCLEOTIDE SEQUENCE</scope>
    <source>
        <strain evidence="1">F0714</strain>
    </source>
</reference>
<organism evidence="1 2">
    <name type="scientific">Arachnia propionica</name>
    <dbReference type="NCBI Taxonomy" id="1750"/>
    <lineage>
        <taxon>Bacteria</taxon>
        <taxon>Bacillati</taxon>
        <taxon>Actinomycetota</taxon>
        <taxon>Actinomycetes</taxon>
        <taxon>Propionibacteriales</taxon>
        <taxon>Propionibacteriaceae</taxon>
        <taxon>Arachnia</taxon>
    </lineage>
</organism>
<dbReference type="EMBL" id="CP072385">
    <property type="protein sequence ID" value="QUC11726.1"/>
    <property type="molecule type" value="Genomic_DNA"/>
</dbReference>
<evidence type="ECO:0000313" key="1">
    <source>
        <dbReference type="EMBL" id="QUC11726.1"/>
    </source>
</evidence>
<name>A0AB37I417_9ACTN</name>
<dbReference type="Proteomes" id="UP000677180">
    <property type="component" value="Chromosome"/>
</dbReference>
<accession>A0AB37I417</accession>
<dbReference type="AlphaFoldDB" id="A0AB37I417"/>